<protein>
    <submittedName>
        <fullName evidence="9">YeeE/YedE family protein</fullName>
    </submittedName>
</protein>
<evidence type="ECO:0000313" key="9">
    <source>
        <dbReference type="EMBL" id="KAH7357795.1"/>
    </source>
</evidence>
<keyword evidence="6 8" id="KW-1133">Transmembrane helix</keyword>
<keyword evidence="10" id="KW-1185">Reference proteome</keyword>
<accession>A0A8K0TFT2</accession>
<feature type="transmembrane region" description="Helical" evidence="8">
    <location>
        <begin position="300"/>
        <end position="325"/>
    </location>
</feature>
<dbReference type="AlphaFoldDB" id="A0A8K0TFT2"/>
<proteinExistence type="predicted"/>
<evidence type="ECO:0000256" key="4">
    <source>
        <dbReference type="ARBA" id="ARBA00022519"/>
    </source>
</evidence>
<dbReference type="Proteomes" id="UP000813385">
    <property type="component" value="Unassembled WGS sequence"/>
</dbReference>
<dbReference type="OrthoDB" id="10254418at2759"/>
<reference evidence="9" key="1">
    <citation type="journal article" date="2021" name="Nat. Commun.">
        <title>Genetic determinants of endophytism in the Arabidopsis root mycobiome.</title>
        <authorList>
            <person name="Mesny F."/>
            <person name="Miyauchi S."/>
            <person name="Thiergart T."/>
            <person name="Pickel B."/>
            <person name="Atanasova L."/>
            <person name="Karlsson M."/>
            <person name="Huettel B."/>
            <person name="Barry K.W."/>
            <person name="Haridas S."/>
            <person name="Chen C."/>
            <person name="Bauer D."/>
            <person name="Andreopoulos W."/>
            <person name="Pangilinan J."/>
            <person name="LaButti K."/>
            <person name="Riley R."/>
            <person name="Lipzen A."/>
            <person name="Clum A."/>
            <person name="Drula E."/>
            <person name="Henrissat B."/>
            <person name="Kohler A."/>
            <person name="Grigoriev I.V."/>
            <person name="Martin F.M."/>
            <person name="Hacquard S."/>
        </authorList>
    </citation>
    <scope>NUCLEOTIDE SEQUENCE</scope>
    <source>
        <strain evidence="9">MPI-CAGE-AT-0016</strain>
    </source>
</reference>
<feature type="transmembrane region" description="Helical" evidence="8">
    <location>
        <begin position="183"/>
        <end position="203"/>
    </location>
</feature>
<gene>
    <name evidence="9" type="ORF">B0T11DRAFT_319043</name>
</gene>
<evidence type="ECO:0000256" key="1">
    <source>
        <dbReference type="ARBA" id="ARBA00004429"/>
    </source>
</evidence>
<feature type="transmembrane region" description="Helical" evidence="8">
    <location>
        <begin position="268"/>
        <end position="288"/>
    </location>
</feature>
<comment type="caution">
    <text evidence="9">The sequence shown here is derived from an EMBL/GenBank/DDBJ whole genome shotgun (WGS) entry which is preliminary data.</text>
</comment>
<dbReference type="PANTHER" id="PTHR30574:SF1">
    <property type="entry name" value="SULPHUR TRANSPORT DOMAIN-CONTAINING PROTEIN"/>
    <property type="match status" value="1"/>
</dbReference>
<feature type="transmembrane region" description="Helical" evidence="8">
    <location>
        <begin position="109"/>
        <end position="128"/>
    </location>
</feature>
<evidence type="ECO:0000313" key="10">
    <source>
        <dbReference type="Proteomes" id="UP000813385"/>
    </source>
</evidence>
<feature type="transmembrane region" description="Helical" evidence="8">
    <location>
        <begin position="37"/>
        <end position="58"/>
    </location>
</feature>
<evidence type="ECO:0000256" key="7">
    <source>
        <dbReference type="ARBA" id="ARBA00023136"/>
    </source>
</evidence>
<keyword evidence="4" id="KW-0997">Cell inner membrane</keyword>
<evidence type="ECO:0000256" key="3">
    <source>
        <dbReference type="ARBA" id="ARBA00022475"/>
    </source>
</evidence>
<keyword evidence="5 8" id="KW-0812">Transmembrane</keyword>
<evidence type="ECO:0000256" key="2">
    <source>
        <dbReference type="ARBA" id="ARBA00022448"/>
    </source>
</evidence>
<feature type="transmembrane region" description="Helical" evidence="8">
    <location>
        <begin position="79"/>
        <end position="103"/>
    </location>
</feature>
<dbReference type="PANTHER" id="PTHR30574">
    <property type="entry name" value="INNER MEMBRANE PROTEIN YEDE"/>
    <property type="match status" value="1"/>
</dbReference>
<feature type="transmembrane region" description="Helical" evidence="8">
    <location>
        <begin position="240"/>
        <end position="262"/>
    </location>
</feature>
<sequence>MSTILSGAAFGAALVASGMYQPSVILGQFDFSNFQMLQTFLTASASSTLIVTAMTAAGHAKQNPRTPSSLGIASYDGNIVGGALLGAGMAISGSCPGTVLAQVGVGLTSGLYSLQGAFVGGVLWSGFLKRWIASRSTTTDTPGVLTIHEQSGVSKATAFVGLETLFALGILAIQTQAPLGPSVISPVVGGLLIGLSQLISLVLRKSMLGVSTSYEEVGNYFWWVITGGNTKNEPSSHSSIVFSTGVVMGAWALATTVPSLGAGTLPSGVQPLGAFIGGLLICLGARVAGGCTSGHGISGIALLSTASFITVMSMFSAAILTFALVN</sequence>
<keyword evidence="2" id="KW-0813">Transport</keyword>
<comment type="subcellular location">
    <subcellularLocation>
        <location evidence="1">Cell inner membrane</location>
        <topology evidence="1">Multi-pass membrane protein</topology>
    </subcellularLocation>
</comment>
<evidence type="ECO:0000256" key="8">
    <source>
        <dbReference type="SAM" id="Phobius"/>
    </source>
</evidence>
<name>A0A8K0TFT2_9PEZI</name>
<evidence type="ECO:0000256" key="5">
    <source>
        <dbReference type="ARBA" id="ARBA00022692"/>
    </source>
</evidence>
<dbReference type="GO" id="GO:0005886">
    <property type="term" value="C:plasma membrane"/>
    <property type="evidence" value="ECO:0007669"/>
    <property type="project" value="UniProtKB-SubCell"/>
</dbReference>
<organism evidence="9 10">
    <name type="scientific">Plectosphaerella cucumerina</name>
    <dbReference type="NCBI Taxonomy" id="40658"/>
    <lineage>
        <taxon>Eukaryota</taxon>
        <taxon>Fungi</taxon>
        <taxon>Dikarya</taxon>
        <taxon>Ascomycota</taxon>
        <taxon>Pezizomycotina</taxon>
        <taxon>Sordariomycetes</taxon>
        <taxon>Hypocreomycetidae</taxon>
        <taxon>Glomerellales</taxon>
        <taxon>Plectosphaerellaceae</taxon>
        <taxon>Plectosphaerella</taxon>
    </lineage>
</organism>
<evidence type="ECO:0000256" key="6">
    <source>
        <dbReference type="ARBA" id="ARBA00022989"/>
    </source>
</evidence>
<feature type="transmembrane region" description="Helical" evidence="8">
    <location>
        <begin position="156"/>
        <end position="177"/>
    </location>
</feature>
<dbReference type="EMBL" id="JAGPXD010000004">
    <property type="protein sequence ID" value="KAH7357795.1"/>
    <property type="molecule type" value="Genomic_DNA"/>
</dbReference>
<keyword evidence="3" id="KW-1003">Cell membrane</keyword>
<dbReference type="Pfam" id="PF04143">
    <property type="entry name" value="Sulf_transp"/>
    <property type="match status" value="1"/>
</dbReference>
<dbReference type="InterPro" id="IPR007272">
    <property type="entry name" value="Sulf_transp_TsuA/YedE"/>
</dbReference>
<keyword evidence="7 8" id="KW-0472">Membrane</keyword>